<name>A0AA96W9Y1_9CYAN</name>
<keyword evidence="3" id="KW-0732">Signal</keyword>
<dbReference type="SUPFAM" id="SSF54534">
    <property type="entry name" value="FKBP-like"/>
    <property type="match status" value="1"/>
</dbReference>
<dbReference type="GO" id="GO:0003755">
    <property type="term" value="F:peptidyl-prolyl cis-trans isomerase activity"/>
    <property type="evidence" value="ECO:0007669"/>
    <property type="project" value="UniProtKB-KW"/>
</dbReference>
<dbReference type="InterPro" id="IPR000297">
    <property type="entry name" value="PPIase_PpiC"/>
</dbReference>
<reference evidence="8" key="1">
    <citation type="submission" date="2020-05" db="EMBL/GenBank/DDBJ databases">
        <authorList>
            <person name="Zhu T."/>
            <person name="Keshari N."/>
            <person name="Lu X."/>
        </authorList>
    </citation>
    <scope>NUCLEOTIDE SEQUENCE</scope>
    <source>
        <strain evidence="8">NK1-12</strain>
    </source>
</reference>
<organism evidence="8">
    <name type="scientific">Leptolyngbya sp. NK1-12</name>
    <dbReference type="NCBI Taxonomy" id="2547451"/>
    <lineage>
        <taxon>Bacteria</taxon>
        <taxon>Bacillati</taxon>
        <taxon>Cyanobacteriota</taxon>
        <taxon>Cyanophyceae</taxon>
        <taxon>Leptolyngbyales</taxon>
        <taxon>Leptolyngbyaceae</taxon>
        <taxon>Leptolyngbya group</taxon>
        <taxon>Leptolyngbya</taxon>
    </lineage>
</organism>
<dbReference type="Gene3D" id="3.10.50.40">
    <property type="match status" value="1"/>
</dbReference>
<keyword evidence="4 6" id="KW-0697">Rotamase</keyword>
<evidence type="ECO:0000256" key="1">
    <source>
        <dbReference type="ARBA" id="ARBA00000971"/>
    </source>
</evidence>
<evidence type="ECO:0000259" key="7">
    <source>
        <dbReference type="PROSITE" id="PS50198"/>
    </source>
</evidence>
<accession>A0AA96W9Y1</accession>
<proteinExistence type="predicted"/>
<comment type="catalytic activity">
    <reaction evidence="1">
        <text>[protein]-peptidylproline (omega=180) = [protein]-peptidylproline (omega=0)</text>
        <dbReference type="Rhea" id="RHEA:16237"/>
        <dbReference type="Rhea" id="RHEA-COMP:10747"/>
        <dbReference type="Rhea" id="RHEA-COMP:10748"/>
        <dbReference type="ChEBI" id="CHEBI:83833"/>
        <dbReference type="ChEBI" id="CHEBI:83834"/>
        <dbReference type="EC" id="5.2.1.8"/>
    </reaction>
</comment>
<keyword evidence="5 6" id="KW-0413">Isomerase</keyword>
<evidence type="ECO:0000256" key="5">
    <source>
        <dbReference type="ARBA" id="ARBA00023235"/>
    </source>
</evidence>
<dbReference type="EMBL" id="CP053586">
    <property type="protein sequence ID" value="WNZ22492.1"/>
    <property type="molecule type" value="Genomic_DNA"/>
</dbReference>
<dbReference type="PANTHER" id="PTHR47245">
    <property type="entry name" value="PEPTIDYLPROLYL ISOMERASE"/>
    <property type="match status" value="1"/>
</dbReference>
<dbReference type="EC" id="5.2.1.8" evidence="2"/>
<sequence length="254" mass="29454">MAQVLQLNNHIINAEEIISLLTRYQLIPQLLCESLIDQATATIECTTEEVAVAYREFDWQWGITSEDERQQWQSYYGLTAVQLDHLVTRTLRVEKFKQITWGHKLESYFLKRKTQLDQVIYSLLRVTDHDFANELYFRIREGEESFAELARYYSEGPEAATGGLLGPVELGSLSIQFAQLLSGLPVGEVQPPIPLGEWQIIVRVEKQMPAQLDAAMRQRLLQEQFETWFQQQIRQLPPLEQIWMGVRAEQKQAA</sequence>
<dbReference type="PROSITE" id="PS50198">
    <property type="entry name" value="PPIC_PPIASE_2"/>
    <property type="match status" value="1"/>
</dbReference>
<dbReference type="AlphaFoldDB" id="A0AA96W9Y1"/>
<dbReference type="InterPro" id="IPR050245">
    <property type="entry name" value="PrsA_foldase"/>
</dbReference>
<protein>
    <recommendedName>
        <fullName evidence="2">peptidylprolyl isomerase</fullName>
        <ecNumber evidence="2">5.2.1.8</ecNumber>
    </recommendedName>
</protein>
<evidence type="ECO:0000256" key="6">
    <source>
        <dbReference type="PROSITE-ProRule" id="PRU00278"/>
    </source>
</evidence>
<dbReference type="PANTHER" id="PTHR47245:SF1">
    <property type="entry name" value="FOLDASE PROTEIN PRSA"/>
    <property type="match status" value="1"/>
</dbReference>
<evidence type="ECO:0000256" key="3">
    <source>
        <dbReference type="ARBA" id="ARBA00022729"/>
    </source>
</evidence>
<dbReference type="RefSeq" id="WP_316433946.1">
    <property type="nucleotide sequence ID" value="NZ_CP053586.1"/>
</dbReference>
<evidence type="ECO:0000256" key="2">
    <source>
        <dbReference type="ARBA" id="ARBA00013194"/>
    </source>
</evidence>
<dbReference type="InterPro" id="IPR046357">
    <property type="entry name" value="PPIase_dom_sf"/>
</dbReference>
<evidence type="ECO:0000256" key="4">
    <source>
        <dbReference type="ARBA" id="ARBA00023110"/>
    </source>
</evidence>
<dbReference type="Pfam" id="PF00639">
    <property type="entry name" value="Rotamase"/>
    <property type="match status" value="1"/>
</dbReference>
<feature type="domain" description="PpiC" evidence="7">
    <location>
        <begin position="116"/>
        <end position="206"/>
    </location>
</feature>
<evidence type="ECO:0000313" key="8">
    <source>
        <dbReference type="EMBL" id="WNZ22492.1"/>
    </source>
</evidence>
<gene>
    <name evidence="8" type="ORF">HJG54_06190</name>
</gene>